<dbReference type="GO" id="GO:0043025">
    <property type="term" value="C:neuronal cell body"/>
    <property type="evidence" value="ECO:0007669"/>
    <property type="project" value="TreeGrafter"/>
</dbReference>
<dbReference type="Proteomes" id="UP000299102">
    <property type="component" value="Unassembled WGS sequence"/>
</dbReference>
<keyword evidence="7 8" id="KW-0807">Transducer</keyword>
<comment type="function">
    <text evidence="8">Gustatory receptor which mediates acceptance or avoidance behavior, depending on its substrates.</text>
</comment>
<keyword evidence="2 8" id="KW-1003">Cell membrane</keyword>
<feature type="transmembrane region" description="Helical" evidence="8">
    <location>
        <begin position="177"/>
        <end position="197"/>
    </location>
</feature>
<comment type="caution">
    <text evidence="8">Lacks conserved residue(s) required for the propagation of feature annotation.</text>
</comment>
<evidence type="ECO:0000256" key="4">
    <source>
        <dbReference type="ARBA" id="ARBA00022989"/>
    </source>
</evidence>
<comment type="caution">
    <text evidence="9">The sequence shown here is derived from an EMBL/GenBank/DDBJ whole genome shotgun (WGS) entry which is preliminary data.</text>
</comment>
<dbReference type="PANTHER" id="PTHR21143">
    <property type="entry name" value="INVERTEBRATE GUSTATORY RECEPTOR"/>
    <property type="match status" value="1"/>
</dbReference>
<keyword evidence="3 8" id="KW-0812">Transmembrane</keyword>
<feature type="transmembrane region" description="Helical" evidence="8">
    <location>
        <begin position="151"/>
        <end position="171"/>
    </location>
</feature>
<proteinExistence type="inferred from homology"/>
<keyword evidence="4 8" id="KW-1133">Transmembrane helix</keyword>
<dbReference type="OrthoDB" id="7354650at2759"/>
<keyword evidence="6 8" id="KW-0675">Receptor</keyword>
<dbReference type="EMBL" id="BGZK01000124">
    <property type="protein sequence ID" value="GBP20925.1"/>
    <property type="molecule type" value="Genomic_DNA"/>
</dbReference>
<feature type="transmembrane region" description="Helical" evidence="8">
    <location>
        <begin position="269"/>
        <end position="290"/>
    </location>
</feature>
<dbReference type="GO" id="GO:0030425">
    <property type="term" value="C:dendrite"/>
    <property type="evidence" value="ECO:0007669"/>
    <property type="project" value="TreeGrafter"/>
</dbReference>
<feature type="transmembrane region" description="Helical" evidence="8">
    <location>
        <begin position="379"/>
        <end position="403"/>
    </location>
</feature>
<evidence type="ECO:0000256" key="8">
    <source>
        <dbReference type="RuleBase" id="RU363108"/>
    </source>
</evidence>
<feature type="transmembrane region" description="Helical" evidence="8">
    <location>
        <begin position="60"/>
        <end position="79"/>
    </location>
</feature>
<evidence type="ECO:0000256" key="5">
    <source>
        <dbReference type="ARBA" id="ARBA00023136"/>
    </source>
</evidence>
<dbReference type="Pfam" id="PF08395">
    <property type="entry name" value="7tm_7"/>
    <property type="match status" value="1"/>
</dbReference>
<comment type="subcellular location">
    <subcellularLocation>
        <location evidence="1 8">Cell membrane</location>
        <topology evidence="1 8">Multi-pass membrane protein</topology>
    </subcellularLocation>
</comment>
<keyword evidence="5 8" id="KW-0472">Membrane</keyword>
<name>A0A4C1U3G5_EUMVA</name>
<organism evidence="9 10">
    <name type="scientific">Eumeta variegata</name>
    <name type="common">Bagworm moth</name>
    <name type="synonym">Eumeta japonica</name>
    <dbReference type="NCBI Taxonomy" id="151549"/>
    <lineage>
        <taxon>Eukaryota</taxon>
        <taxon>Metazoa</taxon>
        <taxon>Ecdysozoa</taxon>
        <taxon>Arthropoda</taxon>
        <taxon>Hexapoda</taxon>
        <taxon>Insecta</taxon>
        <taxon>Pterygota</taxon>
        <taxon>Neoptera</taxon>
        <taxon>Endopterygota</taxon>
        <taxon>Lepidoptera</taxon>
        <taxon>Glossata</taxon>
        <taxon>Ditrysia</taxon>
        <taxon>Tineoidea</taxon>
        <taxon>Psychidae</taxon>
        <taxon>Oiketicinae</taxon>
        <taxon>Eumeta</taxon>
    </lineage>
</organism>
<evidence type="ECO:0000256" key="3">
    <source>
        <dbReference type="ARBA" id="ARBA00022692"/>
    </source>
</evidence>
<evidence type="ECO:0000256" key="1">
    <source>
        <dbReference type="ARBA" id="ARBA00004651"/>
    </source>
</evidence>
<evidence type="ECO:0000256" key="6">
    <source>
        <dbReference type="ARBA" id="ARBA00023170"/>
    </source>
</evidence>
<evidence type="ECO:0000256" key="7">
    <source>
        <dbReference type="ARBA" id="ARBA00023224"/>
    </source>
</evidence>
<dbReference type="PANTHER" id="PTHR21143:SF133">
    <property type="entry name" value="GUSTATORY AND PHEROMONE RECEPTOR 32A-RELATED"/>
    <property type="match status" value="1"/>
</dbReference>
<dbReference type="GO" id="GO:0007165">
    <property type="term" value="P:signal transduction"/>
    <property type="evidence" value="ECO:0007669"/>
    <property type="project" value="UniProtKB-KW"/>
</dbReference>
<comment type="similarity">
    <text evidence="8">Belongs to the insect chemoreceptor superfamily. Gustatory receptor (GR) family.</text>
</comment>
<protein>
    <recommendedName>
        <fullName evidence="8">Gustatory receptor</fullName>
    </recommendedName>
</protein>
<reference evidence="9 10" key="1">
    <citation type="journal article" date="2019" name="Commun. Biol.">
        <title>The bagworm genome reveals a unique fibroin gene that provides high tensile strength.</title>
        <authorList>
            <person name="Kono N."/>
            <person name="Nakamura H."/>
            <person name="Ohtoshi R."/>
            <person name="Tomita M."/>
            <person name="Numata K."/>
            <person name="Arakawa K."/>
        </authorList>
    </citation>
    <scope>NUCLEOTIDE SEQUENCE [LARGE SCALE GENOMIC DNA]</scope>
</reference>
<accession>A0A4C1U3G5</accession>
<gene>
    <name evidence="9" type="ORF">EVAR_9494_1</name>
</gene>
<sequence length="407" mass="47142">MDTKDVQSENDGETSKAEDYRFRRLIETFRPGLAIESFLGIFRFKLEGDDLVPPSKLCKFISFVTSTFIVAMFIVFRVFPTAVIGEPYEFDAFKEFPCFVIFCQYWIACLLTTSVYNDSNIKVMTEICHMDTVMHLNVVDDFYKKAHRETIVIFVILMVAHSILDFCDIYSDGILTVSGIMLIIVYFCQDLGLLAFYKLISMLQARLETLNVYLKHVRGEQANNSIISNIEEKNETGKNMKVNRVSIKLNDLAFLYDKIGETCALINDVFNFQIFMILVSAFTYIIVTIWSTLYRVRYDKEEDTGNLTRIVIWSGRCICTVSVLCYICEKLISTRNDTKILVNDIIMDYDQPRQIRLQAKAFMELIEAWTLNISVYDMFFVDITLILKFISVATTYLIVIIQISHFI</sequence>
<dbReference type="AlphaFoldDB" id="A0A4C1U3G5"/>
<feature type="transmembrane region" description="Helical" evidence="8">
    <location>
        <begin position="99"/>
        <end position="116"/>
    </location>
</feature>
<dbReference type="GO" id="GO:0005886">
    <property type="term" value="C:plasma membrane"/>
    <property type="evidence" value="ECO:0007669"/>
    <property type="project" value="UniProtKB-SubCell"/>
</dbReference>
<dbReference type="InterPro" id="IPR013604">
    <property type="entry name" value="7TM_chemorcpt"/>
</dbReference>
<dbReference type="STRING" id="151549.A0A4C1U3G5"/>
<evidence type="ECO:0000313" key="9">
    <source>
        <dbReference type="EMBL" id="GBP20925.1"/>
    </source>
</evidence>
<dbReference type="GO" id="GO:0030424">
    <property type="term" value="C:axon"/>
    <property type="evidence" value="ECO:0007669"/>
    <property type="project" value="TreeGrafter"/>
</dbReference>
<keyword evidence="10" id="KW-1185">Reference proteome</keyword>
<dbReference type="GO" id="GO:0007635">
    <property type="term" value="P:chemosensory behavior"/>
    <property type="evidence" value="ECO:0007669"/>
    <property type="project" value="TreeGrafter"/>
</dbReference>
<dbReference type="GO" id="GO:0050909">
    <property type="term" value="P:sensory perception of taste"/>
    <property type="evidence" value="ECO:0007669"/>
    <property type="project" value="InterPro"/>
</dbReference>
<dbReference type="GO" id="GO:0008049">
    <property type="term" value="P:male courtship behavior"/>
    <property type="evidence" value="ECO:0007669"/>
    <property type="project" value="TreeGrafter"/>
</dbReference>
<evidence type="ECO:0000313" key="10">
    <source>
        <dbReference type="Proteomes" id="UP000299102"/>
    </source>
</evidence>
<evidence type="ECO:0000256" key="2">
    <source>
        <dbReference type="ARBA" id="ARBA00022475"/>
    </source>
</evidence>